<organism evidence="1 2">
    <name type="scientific">Fusarium decemcellulare</name>
    <dbReference type="NCBI Taxonomy" id="57161"/>
    <lineage>
        <taxon>Eukaryota</taxon>
        <taxon>Fungi</taxon>
        <taxon>Dikarya</taxon>
        <taxon>Ascomycota</taxon>
        <taxon>Pezizomycotina</taxon>
        <taxon>Sordariomycetes</taxon>
        <taxon>Hypocreomycetidae</taxon>
        <taxon>Hypocreales</taxon>
        <taxon>Nectriaceae</taxon>
        <taxon>Fusarium</taxon>
        <taxon>Fusarium decemcellulare species complex</taxon>
    </lineage>
</organism>
<proteinExistence type="predicted"/>
<protein>
    <submittedName>
        <fullName evidence="1">Uncharacterized protein</fullName>
    </submittedName>
</protein>
<dbReference type="Proteomes" id="UP001148629">
    <property type="component" value="Unassembled WGS sequence"/>
</dbReference>
<reference evidence="1" key="1">
    <citation type="submission" date="2022-08" db="EMBL/GenBank/DDBJ databases">
        <title>Genome Sequence of Fusarium decemcellulare.</title>
        <authorList>
            <person name="Buettner E."/>
        </authorList>
    </citation>
    <scope>NUCLEOTIDE SEQUENCE</scope>
    <source>
        <strain evidence="1">Babe19</strain>
    </source>
</reference>
<evidence type="ECO:0000313" key="1">
    <source>
        <dbReference type="EMBL" id="KAJ3532694.1"/>
    </source>
</evidence>
<name>A0ACC1S5W2_9HYPO</name>
<sequence>MASKITVAPISPPAGSAIDFGAVVSNVDIENISDADFEVIREALFTHQVLVFKNQSHVSPKAQYEITQRFDAEAAGSYGHGKTLDAKRSILHPDLKTIPYQPQVQVIGNGFVEEYEGLKNIQLRHPHHRTFHATTIPAEKDLDFTRFYRWHIDAALYGLAPPVVTSLLAVRVPGGRKQTLIYDDGSDEELSVPLGTTAFVSGYAMYDRLSPQDQEFVRTTKVEYAPHPYVWMSGAKSRSDGLGLVSEGKEVPLEDLPPIEQEKIQILPMCWRNPVTGRLALQVHPSAIRKLHLADGTVIDDLTEVRERVHELQRPGIAPKMVYPHDWEQGDFVLFHNRGLIHSVVGAFAEDEVRLFRQCNIAGSQLPQGPVPAASAA</sequence>
<dbReference type="EMBL" id="JANRMS010000936">
    <property type="protein sequence ID" value="KAJ3532694.1"/>
    <property type="molecule type" value="Genomic_DNA"/>
</dbReference>
<keyword evidence="2" id="KW-1185">Reference proteome</keyword>
<accession>A0ACC1S5W2</accession>
<comment type="caution">
    <text evidence="1">The sequence shown here is derived from an EMBL/GenBank/DDBJ whole genome shotgun (WGS) entry which is preliminary data.</text>
</comment>
<evidence type="ECO:0000313" key="2">
    <source>
        <dbReference type="Proteomes" id="UP001148629"/>
    </source>
</evidence>
<gene>
    <name evidence="1" type="ORF">NM208_g8325</name>
</gene>